<gene>
    <name evidence="1" type="ORF">CGOC_LOCUS2976</name>
</gene>
<organism evidence="1 2">
    <name type="scientific">Cylicostephanus goldi</name>
    <name type="common">Nematode worm</name>
    <dbReference type="NCBI Taxonomy" id="71465"/>
    <lineage>
        <taxon>Eukaryota</taxon>
        <taxon>Metazoa</taxon>
        <taxon>Ecdysozoa</taxon>
        <taxon>Nematoda</taxon>
        <taxon>Chromadorea</taxon>
        <taxon>Rhabditida</taxon>
        <taxon>Rhabditina</taxon>
        <taxon>Rhabditomorpha</taxon>
        <taxon>Strongyloidea</taxon>
        <taxon>Strongylidae</taxon>
        <taxon>Cylicostephanus</taxon>
    </lineage>
</organism>
<accession>A0A3P6RHY3</accession>
<name>A0A3P6RHY3_CYLGO</name>
<keyword evidence="2" id="KW-1185">Reference proteome</keyword>
<protein>
    <submittedName>
        <fullName evidence="1">Uncharacterized protein</fullName>
    </submittedName>
</protein>
<proteinExistence type="predicted"/>
<evidence type="ECO:0000313" key="1">
    <source>
        <dbReference type="EMBL" id="VDK54310.1"/>
    </source>
</evidence>
<sequence length="172" mass="20093">MSDVTQIAGPFAVRFLPRFRHKPRVAQEKKQQVREIAVVRPHDLTTVHDFLAALISREQVVQNRPLIAWESVKKRYHTMMTESSSPDKDLHDQYHIDLGFFKEVMDEQVLEVWTGQKSVIDVLSLPEFSDMNCVREPNPPYDLMIMMNARESQFSPNLFKYAPPLYFRPSAM</sequence>
<dbReference type="AlphaFoldDB" id="A0A3P6RHY3"/>
<dbReference type="OrthoDB" id="10471722at2759"/>
<dbReference type="Proteomes" id="UP000271889">
    <property type="component" value="Unassembled WGS sequence"/>
</dbReference>
<dbReference type="EMBL" id="UYRV01007116">
    <property type="protein sequence ID" value="VDK54310.1"/>
    <property type="molecule type" value="Genomic_DNA"/>
</dbReference>
<evidence type="ECO:0000313" key="2">
    <source>
        <dbReference type="Proteomes" id="UP000271889"/>
    </source>
</evidence>
<reference evidence="1 2" key="1">
    <citation type="submission" date="2018-11" db="EMBL/GenBank/DDBJ databases">
        <authorList>
            <consortium name="Pathogen Informatics"/>
        </authorList>
    </citation>
    <scope>NUCLEOTIDE SEQUENCE [LARGE SCALE GENOMIC DNA]</scope>
</reference>